<protein>
    <recommendedName>
        <fullName evidence="3">F-box domain-containing protein</fullName>
    </recommendedName>
</protein>
<keyword evidence="2" id="KW-1185">Reference proteome</keyword>
<proteinExistence type="predicted"/>
<accession>A0AAW0CXL9</accession>
<evidence type="ECO:0000313" key="2">
    <source>
        <dbReference type="Proteomes" id="UP001383192"/>
    </source>
</evidence>
<comment type="caution">
    <text evidence="1">The sequence shown here is derived from an EMBL/GenBank/DDBJ whole genome shotgun (WGS) entry which is preliminary data.</text>
</comment>
<dbReference type="AlphaFoldDB" id="A0AAW0CXL9"/>
<gene>
    <name evidence="1" type="ORF">VNI00_008712</name>
</gene>
<dbReference type="Gene3D" id="3.80.10.10">
    <property type="entry name" value="Ribonuclease Inhibitor"/>
    <property type="match status" value="1"/>
</dbReference>
<dbReference type="Proteomes" id="UP001383192">
    <property type="component" value="Unassembled WGS sequence"/>
</dbReference>
<evidence type="ECO:0000313" key="1">
    <source>
        <dbReference type="EMBL" id="KAK7042975.1"/>
    </source>
</evidence>
<dbReference type="SUPFAM" id="SSF52047">
    <property type="entry name" value="RNI-like"/>
    <property type="match status" value="1"/>
</dbReference>
<reference evidence="1 2" key="1">
    <citation type="submission" date="2024-01" db="EMBL/GenBank/DDBJ databases">
        <title>A draft genome for a cacao thread blight-causing isolate of Paramarasmius palmivorus.</title>
        <authorList>
            <person name="Baruah I.K."/>
            <person name="Bukari Y."/>
            <person name="Amoako-Attah I."/>
            <person name="Meinhardt L.W."/>
            <person name="Bailey B.A."/>
            <person name="Cohen S.P."/>
        </authorList>
    </citation>
    <scope>NUCLEOTIDE SEQUENCE [LARGE SCALE GENOMIC DNA]</scope>
    <source>
        <strain evidence="1 2">GH-12</strain>
    </source>
</reference>
<dbReference type="EMBL" id="JAYKXP010000030">
    <property type="protein sequence ID" value="KAK7042975.1"/>
    <property type="molecule type" value="Genomic_DNA"/>
</dbReference>
<name>A0AAW0CXL9_9AGAR</name>
<sequence length="487" mass="55524">MSVNVGVPQCPTCGVRNIQKNDFQPSKVPDSGDIMHLLFTNTPPPSERVSTIRQCIEENVEAYRIIEEEIRRTQEYLRSLEDKKESLHLHVQNQKSMVNPVRRVPGDIWAQVFSHCVDPDPFLEVMDFYALRVHNNNVPSLSRHSLLGILSLHSERWKYLRVDGVETHQVQAFFTPIKPSLPILHTLVLRHLPITSASEVVCDIFANAPALRYVSLYDYAAEPLQSIVLPYSQLERLTLDVCVDTRFRVRDALAILRQAAPTILSFVIGYHFGVDSNPGSLVELPHLDNLVVSWGLPGMVDQEEDALRGVQQLLGHLVLPELIYFVDLGNTLGDTTSLDIWTISSLFERSKCPLYLLTLHIWVDDEELVRFMRTIPSTLTHLNLTRTMADDGRSFTDEFVSALQWRDNEDTNLFPGLESLTLKGDMSFDAAIFVNMVESRWVAESVCDLERVELDCEARPSNIVAFDRFTTDWNLTYGRAIDWRFDA</sequence>
<organism evidence="1 2">
    <name type="scientific">Paramarasmius palmivorus</name>
    <dbReference type="NCBI Taxonomy" id="297713"/>
    <lineage>
        <taxon>Eukaryota</taxon>
        <taxon>Fungi</taxon>
        <taxon>Dikarya</taxon>
        <taxon>Basidiomycota</taxon>
        <taxon>Agaricomycotina</taxon>
        <taxon>Agaricomycetes</taxon>
        <taxon>Agaricomycetidae</taxon>
        <taxon>Agaricales</taxon>
        <taxon>Marasmiineae</taxon>
        <taxon>Marasmiaceae</taxon>
        <taxon>Paramarasmius</taxon>
    </lineage>
</organism>
<dbReference type="InterPro" id="IPR032675">
    <property type="entry name" value="LRR_dom_sf"/>
</dbReference>
<evidence type="ECO:0008006" key="3">
    <source>
        <dbReference type="Google" id="ProtNLM"/>
    </source>
</evidence>